<dbReference type="PROSITE" id="PS50119">
    <property type="entry name" value="ZF_BBOX"/>
    <property type="match status" value="1"/>
</dbReference>
<sequence length="549" mass="62260">MATFYCDSCLNEKTSKAIECEELICEHCVKVHQSRTPHHLVNVDILPTSVLTSNQYCEIHTERILDLFCTQDDMLICRSCMPEKHRNCYSVIKLEDASRNIDDSSMLIATKSELNGIANTIGNLEQERKSTSTKIEDDASFAASKVANLKDRMLKRIDEMEQDLLTEIKDIKRKHLSEINSTTEEIQEMKNKIDYLKQNLKTTGQVGSKSQKFVMIHSLKPKISELQDRLQHILSSTKSVDILFSPTMNILPSEKMGLIQENTIPYTIVHHISNQIQAPIIPKKPPSFIFTKEFNLIDSMISSSVIIQQDMLLVCFFDIPALGVVNEDGMITKMQRLTSKPWNIAIIPNTGKAMVSLAREKSIQYVKIKNLELEKKVSVEEKFPSEIWGIAVRKGRIALGSFGKVYLCNMHLDVLIDLTVGAGMVYYLNFDKSDRLYCVIKDTGEIYRFLKTGKLSFKYILNDYPDIGGIASDKYGNLMITDGKTNSIIEISSEGKKHRQILEGKDGIKNPAALFFNKTFTKLFVLNSDGSVTIFECCQNPQKSQEEFN</sequence>
<evidence type="ECO:0000259" key="3">
    <source>
        <dbReference type="PROSITE" id="PS50119"/>
    </source>
</evidence>
<evidence type="ECO:0000256" key="1">
    <source>
        <dbReference type="PROSITE-ProRule" id="PRU00024"/>
    </source>
</evidence>
<reference evidence="4" key="1">
    <citation type="submission" date="2018-11" db="EMBL/GenBank/DDBJ databases">
        <authorList>
            <person name="Alioto T."/>
            <person name="Alioto T."/>
        </authorList>
    </citation>
    <scope>NUCLEOTIDE SEQUENCE</scope>
</reference>
<dbReference type="EMBL" id="UYJE01007952">
    <property type="protein sequence ID" value="VDI59588.1"/>
    <property type="molecule type" value="Genomic_DNA"/>
</dbReference>
<dbReference type="Gene3D" id="2.120.10.30">
    <property type="entry name" value="TolB, C-terminal domain"/>
    <property type="match status" value="1"/>
</dbReference>
<dbReference type="InterPro" id="IPR047153">
    <property type="entry name" value="TRIM45/56/19-like"/>
</dbReference>
<dbReference type="AlphaFoldDB" id="A0A8B6G700"/>
<dbReference type="CDD" id="cd19769">
    <property type="entry name" value="Bbox2_TRIM16-like"/>
    <property type="match status" value="1"/>
</dbReference>
<dbReference type="GO" id="GO:0008270">
    <property type="term" value="F:zinc ion binding"/>
    <property type="evidence" value="ECO:0007669"/>
    <property type="project" value="UniProtKB-KW"/>
</dbReference>
<accession>A0A8B6G700</accession>
<dbReference type="InterPro" id="IPR000315">
    <property type="entry name" value="Znf_B-box"/>
</dbReference>
<evidence type="ECO:0000313" key="5">
    <source>
        <dbReference type="Proteomes" id="UP000596742"/>
    </source>
</evidence>
<protein>
    <recommendedName>
        <fullName evidence="3">B box-type domain-containing protein</fullName>
    </recommendedName>
</protein>
<keyword evidence="5" id="KW-1185">Reference proteome</keyword>
<proteinExistence type="predicted"/>
<dbReference type="Pfam" id="PF00643">
    <property type="entry name" value="zf-B_box"/>
    <property type="match status" value="1"/>
</dbReference>
<feature type="domain" description="B box-type" evidence="3">
    <location>
        <begin position="52"/>
        <end position="94"/>
    </location>
</feature>
<dbReference type="SUPFAM" id="SSF57845">
    <property type="entry name" value="B-box zinc-binding domain"/>
    <property type="match status" value="1"/>
</dbReference>
<keyword evidence="1" id="KW-0863">Zinc-finger</keyword>
<keyword evidence="1" id="KW-0479">Metal-binding</keyword>
<keyword evidence="1" id="KW-0862">Zinc</keyword>
<evidence type="ECO:0000256" key="2">
    <source>
        <dbReference type="SAM" id="Coils"/>
    </source>
</evidence>
<name>A0A8B6G700_MYTGA</name>
<dbReference type="SUPFAM" id="SSF101898">
    <property type="entry name" value="NHL repeat"/>
    <property type="match status" value="1"/>
</dbReference>
<feature type="coiled-coil region" evidence="2">
    <location>
        <begin position="143"/>
        <end position="199"/>
    </location>
</feature>
<organism evidence="4 5">
    <name type="scientific">Mytilus galloprovincialis</name>
    <name type="common">Mediterranean mussel</name>
    <dbReference type="NCBI Taxonomy" id="29158"/>
    <lineage>
        <taxon>Eukaryota</taxon>
        <taxon>Metazoa</taxon>
        <taxon>Spiralia</taxon>
        <taxon>Lophotrochozoa</taxon>
        <taxon>Mollusca</taxon>
        <taxon>Bivalvia</taxon>
        <taxon>Autobranchia</taxon>
        <taxon>Pteriomorphia</taxon>
        <taxon>Mytilida</taxon>
        <taxon>Mytiloidea</taxon>
        <taxon>Mytilidae</taxon>
        <taxon>Mytilinae</taxon>
        <taxon>Mytilus</taxon>
    </lineage>
</organism>
<comment type="caution">
    <text evidence="4">The sequence shown here is derived from an EMBL/GenBank/DDBJ whole genome shotgun (WGS) entry which is preliminary data.</text>
</comment>
<dbReference type="Proteomes" id="UP000596742">
    <property type="component" value="Unassembled WGS sequence"/>
</dbReference>
<dbReference type="OrthoDB" id="6064561at2759"/>
<keyword evidence="2" id="KW-0175">Coiled coil</keyword>
<evidence type="ECO:0000313" key="4">
    <source>
        <dbReference type="EMBL" id="VDI59588.1"/>
    </source>
</evidence>
<dbReference type="PANTHER" id="PTHR25462">
    <property type="entry name" value="BONUS, ISOFORM C-RELATED"/>
    <property type="match status" value="1"/>
</dbReference>
<dbReference type="Gene3D" id="3.30.160.60">
    <property type="entry name" value="Classic Zinc Finger"/>
    <property type="match status" value="1"/>
</dbReference>
<gene>
    <name evidence="4" type="ORF">MGAL_10B001111</name>
</gene>
<dbReference type="InterPro" id="IPR011042">
    <property type="entry name" value="6-blade_b-propeller_TolB-like"/>
</dbReference>
<dbReference type="PANTHER" id="PTHR25462:SF296">
    <property type="entry name" value="MEIOTIC P26, ISOFORM F"/>
    <property type="match status" value="1"/>
</dbReference>